<reference evidence="4" key="1">
    <citation type="journal article" date="2019" name="Int. J. Syst. Evol. Microbiol.">
        <title>The Global Catalogue of Microorganisms (GCM) 10K type strain sequencing project: providing services to taxonomists for standard genome sequencing and annotation.</title>
        <authorList>
            <consortium name="The Broad Institute Genomics Platform"/>
            <consortium name="The Broad Institute Genome Sequencing Center for Infectious Disease"/>
            <person name="Wu L."/>
            <person name="Ma J."/>
        </authorList>
    </citation>
    <scope>NUCLEOTIDE SEQUENCE [LARGE SCALE GENOMIC DNA]</scope>
    <source>
        <strain evidence="4">KCTC 42224</strain>
    </source>
</reference>
<feature type="compositionally biased region" description="Polar residues" evidence="1">
    <location>
        <begin position="88"/>
        <end position="109"/>
    </location>
</feature>
<evidence type="ECO:0008006" key="5">
    <source>
        <dbReference type="Google" id="ProtNLM"/>
    </source>
</evidence>
<proteinExistence type="predicted"/>
<dbReference type="EMBL" id="JBHRYE010000003">
    <property type="protein sequence ID" value="MFC3670086.1"/>
    <property type="molecule type" value="Genomic_DNA"/>
</dbReference>
<protein>
    <recommendedName>
        <fullName evidence="5">Curlin</fullName>
    </recommendedName>
</protein>
<name>A0ABV7UZT0_9SPHN</name>
<feature type="chain" id="PRO_5047224479" description="Curlin" evidence="2">
    <location>
        <begin position="24"/>
        <end position="173"/>
    </location>
</feature>
<evidence type="ECO:0000313" key="3">
    <source>
        <dbReference type="EMBL" id="MFC3670086.1"/>
    </source>
</evidence>
<evidence type="ECO:0000313" key="4">
    <source>
        <dbReference type="Proteomes" id="UP001595683"/>
    </source>
</evidence>
<feature type="compositionally biased region" description="Low complexity" evidence="1">
    <location>
        <begin position="118"/>
        <end position="128"/>
    </location>
</feature>
<keyword evidence="2" id="KW-0732">Signal</keyword>
<feature type="region of interest" description="Disordered" evidence="1">
    <location>
        <begin position="88"/>
        <end position="129"/>
    </location>
</feature>
<accession>A0ABV7UZT0</accession>
<organism evidence="3 4">
    <name type="scientific">Novosphingobium pokkalii</name>
    <dbReference type="NCBI Taxonomy" id="1770194"/>
    <lineage>
        <taxon>Bacteria</taxon>
        <taxon>Pseudomonadati</taxon>
        <taxon>Pseudomonadota</taxon>
        <taxon>Alphaproteobacteria</taxon>
        <taxon>Sphingomonadales</taxon>
        <taxon>Sphingomonadaceae</taxon>
        <taxon>Novosphingobium</taxon>
    </lineage>
</organism>
<evidence type="ECO:0000256" key="1">
    <source>
        <dbReference type="SAM" id="MobiDB-lite"/>
    </source>
</evidence>
<dbReference type="Proteomes" id="UP001595683">
    <property type="component" value="Unassembled WGS sequence"/>
</dbReference>
<gene>
    <name evidence="3" type="ORF">ACFOOT_01480</name>
</gene>
<feature type="signal peptide" evidence="2">
    <location>
        <begin position="1"/>
        <end position="23"/>
    </location>
</feature>
<evidence type="ECO:0000256" key="2">
    <source>
        <dbReference type="SAM" id="SignalP"/>
    </source>
</evidence>
<comment type="caution">
    <text evidence="3">The sequence shown here is derived from an EMBL/GenBank/DDBJ whole genome shotgun (WGS) entry which is preliminary data.</text>
</comment>
<sequence length="173" mass="17234">MPKPFFQAGIAAILIAQPLPAAANNLGENGAWQFRSPTDLANLTLVLDAIERKRAGGYAAPAYTTTIERQFNCGITVTALGNSSAQTALANSPTLGGPTSSSQGNANDAQNGRGGTTSNGQTNSGTVNASASGDVGAVIQGSPYQAINATQTNTGVQTATVTGSTGCAFGALN</sequence>
<dbReference type="RefSeq" id="WP_191324941.1">
    <property type="nucleotide sequence ID" value="NZ_BMZP01000013.1"/>
</dbReference>
<keyword evidence="4" id="KW-1185">Reference proteome</keyword>